<organism evidence="1 2">
    <name type="scientific">Cirrhinus mrigala</name>
    <name type="common">Mrigala</name>
    <dbReference type="NCBI Taxonomy" id="683832"/>
    <lineage>
        <taxon>Eukaryota</taxon>
        <taxon>Metazoa</taxon>
        <taxon>Chordata</taxon>
        <taxon>Craniata</taxon>
        <taxon>Vertebrata</taxon>
        <taxon>Euteleostomi</taxon>
        <taxon>Actinopterygii</taxon>
        <taxon>Neopterygii</taxon>
        <taxon>Teleostei</taxon>
        <taxon>Ostariophysi</taxon>
        <taxon>Cypriniformes</taxon>
        <taxon>Cyprinidae</taxon>
        <taxon>Labeoninae</taxon>
        <taxon>Labeonini</taxon>
        <taxon>Cirrhinus</taxon>
    </lineage>
</organism>
<dbReference type="EMBL" id="JAMKFB020000679">
    <property type="protein sequence ID" value="KAL0148760.1"/>
    <property type="molecule type" value="Genomic_DNA"/>
</dbReference>
<reference evidence="1 2" key="1">
    <citation type="submission" date="2024-05" db="EMBL/GenBank/DDBJ databases">
        <title>Genome sequencing and assembly of Indian major carp, Cirrhinus mrigala (Hamilton, 1822).</title>
        <authorList>
            <person name="Mohindra V."/>
            <person name="Chowdhury L.M."/>
            <person name="Lal K."/>
            <person name="Jena J.K."/>
        </authorList>
    </citation>
    <scope>NUCLEOTIDE SEQUENCE [LARGE SCALE GENOMIC DNA]</scope>
    <source>
        <strain evidence="1">CM1030</strain>
        <tissue evidence="1">Blood</tissue>
    </source>
</reference>
<keyword evidence="2" id="KW-1185">Reference proteome</keyword>
<feature type="non-terminal residue" evidence="1">
    <location>
        <position position="1"/>
    </location>
</feature>
<gene>
    <name evidence="1" type="ORF">M9458_055938</name>
</gene>
<protein>
    <recommendedName>
        <fullName evidence="3">MHC class I antigen</fullName>
    </recommendedName>
</protein>
<proteinExistence type="predicted"/>
<name>A0ABD0MER2_CIRMR</name>
<feature type="non-terminal residue" evidence="1">
    <location>
        <position position="74"/>
    </location>
</feature>
<comment type="caution">
    <text evidence="1">The sequence shown here is derived from an EMBL/GenBank/DDBJ whole genome shotgun (WGS) entry which is preliminary data.</text>
</comment>
<dbReference type="AlphaFoldDB" id="A0ABD0MER2"/>
<evidence type="ECO:0000313" key="1">
    <source>
        <dbReference type="EMBL" id="KAL0148760.1"/>
    </source>
</evidence>
<evidence type="ECO:0000313" key="2">
    <source>
        <dbReference type="Proteomes" id="UP001529510"/>
    </source>
</evidence>
<evidence type="ECO:0008006" key="3">
    <source>
        <dbReference type="Google" id="ProtNLM"/>
    </source>
</evidence>
<dbReference type="Proteomes" id="UP001529510">
    <property type="component" value="Unassembled WGS sequence"/>
</dbReference>
<sequence length="74" mass="8388">GALVRSRFQSVNQMDAPSRFFFSLERKNGQSRAIHALRSESGRFLTDPAEIRKRAASFYENLYKNELGAGYESG</sequence>
<accession>A0ABD0MER2</accession>